<feature type="coiled-coil region" evidence="1">
    <location>
        <begin position="1309"/>
        <end position="1388"/>
    </location>
</feature>
<proteinExistence type="predicted"/>
<feature type="coiled-coil region" evidence="1">
    <location>
        <begin position="820"/>
        <end position="917"/>
    </location>
</feature>
<evidence type="ECO:0000259" key="3">
    <source>
        <dbReference type="PROSITE" id="PS50222"/>
    </source>
</evidence>
<feature type="coiled-coil region" evidence="1">
    <location>
        <begin position="486"/>
        <end position="540"/>
    </location>
</feature>
<comment type="caution">
    <text evidence="4">The sequence shown here is derived from an EMBL/GenBank/DDBJ whole genome shotgun (WGS) entry which is preliminary data.</text>
</comment>
<name>A0AA36I8S3_9DINO</name>
<keyword evidence="1" id="KW-0175">Coiled coil</keyword>
<dbReference type="PROSITE" id="PS50222">
    <property type="entry name" value="EF_HAND_2"/>
    <property type="match status" value="1"/>
</dbReference>
<evidence type="ECO:0000256" key="1">
    <source>
        <dbReference type="SAM" id="Coils"/>
    </source>
</evidence>
<dbReference type="Proteomes" id="UP001178507">
    <property type="component" value="Unassembled WGS sequence"/>
</dbReference>
<feature type="coiled-coil region" evidence="1">
    <location>
        <begin position="1044"/>
        <end position="1098"/>
    </location>
</feature>
<feature type="domain" description="EF-hand" evidence="3">
    <location>
        <begin position="1160"/>
        <end position="1195"/>
    </location>
</feature>
<evidence type="ECO:0000256" key="2">
    <source>
        <dbReference type="SAM" id="MobiDB-lite"/>
    </source>
</evidence>
<feature type="coiled-coil region" evidence="1">
    <location>
        <begin position="387"/>
        <end position="441"/>
    </location>
</feature>
<feature type="region of interest" description="Disordered" evidence="2">
    <location>
        <begin position="1948"/>
        <end position="1977"/>
    </location>
</feature>
<reference evidence="4" key="1">
    <citation type="submission" date="2023-08" db="EMBL/GenBank/DDBJ databases">
        <authorList>
            <person name="Chen Y."/>
            <person name="Shah S."/>
            <person name="Dougan E. K."/>
            <person name="Thang M."/>
            <person name="Chan C."/>
        </authorList>
    </citation>
    <scope>NUCLEOTIDE SEQUENCE</scope>
</reference>
<dbReference type="PROSITE" id="PS00018">
    <property type="entry name" value="EF_HAND_1"/>
    <property type="match status" value="1"/>
</dbReference>
<organism evidence="4 5">
    <name type="scientific">Effrenium voratum</name>
    <dbReference type="NCBI Taxonomy" id="2562239"/>
    <lineage>
        <taxon>Eukaryota</taxon>
        <taxon>Sar</taxon>
        <taxon>Alveolata</taxon>
        <taxon>Dinophyceae</taxon>
        <taxon>Suessiales</taxon>
        <taxon>Symbiodiniaceae</taxon>
        <taxon>Effrenium</taxon>
    </lineage>
</organism>
<evidence type="ECO:0000313" key="5">
    <source>
        <dbReference type="Proteomes" id="UP001178507"/>
    </source>
</evidence>
<keyword evidence="5" id="KW-1185">Reference proteome</keyword>
<dbReference type="SMART" id="SM00054">
    <property type="entry name" value="EFh"/>
    <property type="match status" value="1"/>
</dbReference>
<accession>A0AA36I8S3</accession>
<evidence type="ECO:0000313" key="4">
    <source>
        <dbReference type="EMBL" id="CAJ1382837.1"/>
    </source>
</evidence>
<feature type="region of interest" description="Disordered" evidence="2">
    <location>
        <begin position="1"/>
        <end position="20"/>
    </location>
</feature>
<dbReference type="GO" id="GO:0005509">
    <property type="term" value="F:calcium ion binding"/>
    <property type="evidence" value="ECO:0007669"/>
    <property type="project" value="InterPro"/>
</dbReference>
<protein>
    <recommendedName>
        <fullName evidence="3">EF-hand domain-containing protein</fullName>
    </recommendedName>
</protein>
<sequence length="2015" mass="222801">MHRYQQPQAPSRRPGRLPVAVKREAAEAKSTRLRVFTEAEKDEIGIATLLGEYTELGMNHGRPTFQKVENAGSEVNVFVYYWDTRDGPEFSGWWFGDKVGGTQVWSRAMDSGKAPPRKGWRVPWDGDEQQGLLLVEVMDTTAAMAQPVSASNGPRHASLLKQEPDPDQRVMAERVKLAMERIVAAEAEVEQAITSTKETLSGEELDESSLLETDSILRTQLDNVQSEQKHLAKELAEGRAAGGTQTSLGDLARLAPRVRQLAVSVGSQLTHVQAALTKVRQQAMLAKQKASAAEVAAEREQKDAASLQAILPEAMDIVTAAEDAVETVAILAAAVSVDETDTSETHKAKAIQDIEKCASKAQGDLLEAKKLVNGHMAACKKYAPEAQKVAIQEFAALEKRLNEAAKRLTPLKRFRQEHEQKAAARKALMEISQKLSSAELEIEKAHIMTSTDSQMEQDDITSTAQLLGPAEEDLKNAKLLIAKRLNATSKDDLEELHQRVADASAKLTTIRQVLARQEEALAVERALSEVHEKIEQAEEAYLATSEAEMPFLKGLEVLPIQEGMQAVAQCEAACERCEGALDVARKFLNKVETESKTKWSKEGQKHLAAELKKCRDRGEETHQKLRIFKKETRQRKAKAMLQEVSEKVAEAENQSQALAEVVKVLSAELDKVTVEALKLAIDQSIAAEKEAVRTYNAAREVMSAKQKEVKDPPLLMELTKLQKKLASAHQEMVKSRQIAKGGEQLIKDKKVVLEEERKVGLMETLVEKAEKMMPAEDQDVKKEELIQIDSAIKSANAAVHASQRSLDKHLAGDTSAKACLSKLVSRVKEAATKMEKIKKTTKTQREKASAEVIVKAAEQHVEAVEAALQKVAEAELPFLKGIEVIPLSEASSAIAECEQAAKQVQEALERAKSLIATKTIEAKKFAEVASKPCLERLALQVERINAAAAKLSQFRKDTESHKRTSQMHEAAEMLKKAEEEVEKTIEAGAPLDTEDLSITPEAATEVCAKLGHLEKAANKTVTEALVFLAERRKDVKGTPKEVELEKMQAQLIKIKAKLQTAKKNASQQEQRFVARKLAAEAAQRGEEVEEELKKVQAAAEPLQQSSGFLVQSNVQRLAAVVQELKAKDELKQAGKDMTLGAFRAFVARLAEEHNSEDSVFSEAEVEAMFHHLDADNSGDLSESEFQGIFAEQFACVQPISMTESFSITDGKSVAKLEVGSVVEALGMPQFDEHQKLTRLHCRLADDMKEGWVTMKGNQGKVFLDRLSPHNTSLKAFERMRQASCKVVGKALGYLNSTRKTLADCDRGPLVEARTKMDELRAKVVASQQKLDEIKKKVEEAAKEYSKREAAERQARSNARTRRLLDSISKEIDEKCENLRQEAKRIREVIDPLNSTADLEAVATPSSILRDGEQMSAKLADEMAAVRKFIEEHEAPKSAEGCATQIKQLLASAVSKLDALGKLNAQHMKVARSSALKVGQAALRKAQQAMRTEALRRELGVEALFDEMAGEGEVARSAMQRRLESLELSLSSEQVALLLDTIMESSSEDAVISRWRFLRNFQQFYECQKNIALTTDFVISNCKPKRSLNASEVVEVLEGPQRDEKLGIERIRGRAMRDNLEGWVSISGNQGTAFLKERPKPFVVCLIDLPLEKDFLSSGEPPIRLLKADEVLEHLEGPRSDTSEALMRARCKALSDDATGWITLTSQQQVTAEKGHQKFFSCKNGVAITDGPNIKACKVFRKLEAGEVIRLLEGPEVDKDSGVTRIKAACLKDGLEGWVTTLGNAGTLYAEEQTQYYTVLCEAPLQKAKHSTSETVRALRRDEAIEVLEGPVEFTPEITERLKARAVNDGAMGWVTATTKRLKRWYPTYMCKQSTVLQDTLATKSANLVRRVEEGEVLEVLDGPKEDAEAGLLRVRAKARKDQAIGWITLRGNQGTLFLAQWTARDEQLAKQPKEQKEKEQKEEKEEKKVATSKAVAEERGLGKTGVWLSDAPMIHRTEGLVFAEAVRVDSADETG</sequence>
<gene>
    <name evidence="4" type="ORF">EVOR1521_LOCUS10124</name>
</gene>
<dbReference type="EMBL" id="CAUJNA010000947">
    <property type="protein sequence ID" value="CAJ1382837.1"/>
    <property type="molecule type" value="Genomic_DNA"/>
</dbReference>
<dbReference type="InterPro" id="IPR002048">
    <property type="entry name" value="EF_hand_dom"/>
</dbReference>
<dbReference type="InterPro" id="IPR018247">
    <property type="entry name" value="EF_Hand_1_Ca_BS"/>
</dbReference>
<feature type="coiled-coil region" evidence="1">
    <location>
        <begin position="634"/>
        <end position="668"/>
    </location>
</feature>